<evidence type="ECO:0000256" key="2">
    <source>
        <dbReference type="SAM" id="SignalP"/>
    </source>
</evidence>
<name>A0A7G2E8M4_ARATH</name>
<proteinExistence type="predicted"/>
<evidence type="ECO:0000313" key="4">
    <source>
        <dbReference type="EMBL" id="CAD5318211.1"/>
    </source>
</evidence>
<organism evidence="4 5">
    <name type="scientific">Arabidopsis thaliana</name>
    <name type="common">Mouse-ear cress</name>
    <dbReference type="NCBI Taxonomy" id="3702"/>
    <lineage>
        <taxon>Eukaryota</taxon>
        <taxon>Viridiplantae</taxon>
        <taxon>Streptophyta</taxon>
        <taxon>Embryophyta</taxon>
        <taxon>Tracheophyta</taxon>
        <taxon>Spermatophyta</taxon>
        <taxon>Magnoliopsida</taxon>
        <taxon>eudicotyledons</taxon>
        <taxon>Gunneridae</taxon>
        <taxon>Pentapetalae</taxon>
        <taxon>rosids</taxon>
        <taxon>malvids</taxon>
        <taxon>Brassicales</taxon>
        <taxon>Brassicaceae</taxon>
        <taxon>Camelineae</taxon>
        <taxon>Arabidopsis</taxon>
    </lineage>
</organism>
<dbReference type="InterPro" id="IPR005048">
    <property type="entry name" value="DUF287"/>
</dbReference>
<sequence>MSMKKPSEARLRVAVLYFLCSVIVGKGKTGENAPSVEKFFLRVVADLELCKIFSWGRYAFDENVKNIFYLMDQCNGVVGPQKVFPSFVMPLEFKSSTMKGFPMPDVYDKLGKTKSILTPTPDEKLRLERIMDVECGVNDVDDVIADGWKKRLVEEQKAICFELLFNEDVAHHTFVANKALSTVESDVRENELDEGIDANGGDKEREVGEKETERDKEVAQDDSDVFDGNKEMEMN</sequence>
<feature type="signal peptide" evidence="2">
    <location>
        <begin position="1"/>
        <end position="27"/>
    </location>
</feature>
<feature type="chain" id="PRO_5028902690" evidence="2">
    <location>
        <begin position="28"/>
        <end position="235"/>
    </location>
</feature>
<feature type="region of interest" description="Disordered" evidence="1">
    <location>
        <begin position="189"/>
        <end position="235"/>
    </location>
</feature>
<keyword evidence="2" id="KW-0732">Signal</keyword>
<feature type="domain" description="DUF287" evidence="3">
    <location>
        <begin position="114"/>
        <end position="165"/>
    </location>
</feature>
<evidence type="ECO:0000256" key="1">
    <source>
        <dbReference type="SAM" id="MobiDB-lite"/>
    </source>
</evidence>
<evidence type="ECO:0000313" key="5">
    <source>
        <dbReference type="Proteomes" id="UP000516314"/>
    </source>
</evidence>
<dbReference type="AlphaFoldDB" id="A0A7G2E8M4"/>
<accession>A0A7G2E8M4</accession>
<dbReference type="EMBL" id="LR881467">
    <property type="protein sequence ID" value="CAD5318211.1"/>
    <property type="molecule type" value="Genomic_DNA"/>
</dbReference>
<dbReference type="Pfam" id="PF03384">
    <property type="entry name" value="DUF287"/>
    <property type="match status" value="1"/>
</dbReference>
<reference evidence="4 5" key="1">
    <citation type="submission" date="2020-09" db="EMBL/GenBank/DDBJ databases">
        <authorList>
            <person name="Ashkenazy H."/>
        </authorList>
    </citation>
    <scope>NUCLEOTIDE SEQUENCE [LARGE SCALE GENOMIC DNA]</scope>
    <source>
        <strain evidence="5">cv. Cdm-0</strain>
    </source>
</reference>
<feature type="compositionally biased region" description="Basic and acidic residues" evidence="1">
    <location>
        <begin position="200"/>
        <end position="219"/>
    </location>
</feature>
<gene>
    <name evidence="4" type="ORF">AT9943_LOCUS6448</name>
</gene>
<dbReference type="Proteomes" id="UP000516314">
    <property type="component" value="Chromosome 2"/>
</dbReference>
<evidence type="ECO:0000259" key="3">
    <source>
        <dbReference type="Pfam" id="PF03384"/>
    </source>
</evidence>
<protein>
    <submittedName>
        <fullName evidence="4">(thale cress) hypothetical protein</fullName>
    </submittedName>
</protein>